<evidence type="ECO:0000313" key="3">
    <source>
        <dbReference type="Proteomes" id="UP000176944"/>
    </source>
</evidence>
<dbReference type="EMBL" id="CP017708">
    <property type="protein sequence ID" value="AOY83989.1"/>
    <property type="molecule type" value="Genomic_DNA"/>
</dbReference>
<reference evidence="3" key="1">
    <citation type="submission" date="2016-10" db="EMBL/GenBank/DDBJ databases">
        <title>Comparative genomics uncovers the prolific and rare metabolic potential of the cyanobacterial genus Moorea.</title>
        <authorList>
            <person name="Leao T."/>
            <person name="Castelao G."/>
            <person name="Korobeynikov A."/>
            <person name="Monroe E.A."/>
            <person name="Podell S."/>
            <person name="Glukhov E."/>
            <person name="Allen E."/>
            <person name="Gerwick W.H."/>
            <person name="Gerwick L."/>
        </authorList>
    </citation>
    <scope>NUCLEOTIDE SEQUENCE [LARGE SCALE GENOMIC DNA]</scope>
    <source>
        <strain evidence="3">JHB</strain>
    </source>
</reference>
<organism evidence="2 3">
    <name type="scientific">Moorena producens (strain JHB)</name>
    <dbReference type="NCBI Taxonomy" id="1454205"/>
    <lineage>
        <taxon>Bacteria</taxon>
        <taxon>Bacillati</taxon>
        <taxon>Cyanobacteriota</taxon>
        <taxon>Cyanophyceae</taxon>
        <taxon>Coleofasciculales</taxon>
        <taxon>Coleofasciculaceae</taxon>
        <taxon>Moorena</taxon>
    </lineage>
</organism>
<protein>
    <submittedName>
        <fullName evidence="2">Transposase</fullName>
    </submittedName>
</protein>
<dbReference type="Pfam" id="PF13546">
    <property type="entry name" value="DDE_5"/>
    <property type="match status" value="1"/>
</dbReference>
<evidence type="ECO:0000259" key="1">
    <source>
        <dbReference type="Pfam" id="PF13546"/>
    </source>
</evidence>
<dbReference type="AlphaFoldDB" id="A0A1D9G8L2"/>
<feature type="domain" description="Transposase IS701-like DDE" evidence="1">
    <location>
        <begin position="31"/>
        <end position="73"/>
    </location>
</feature>
<dbReference type="Proteomes" id="UP000176944">
    <property type="component" value="Chromosome"/>
</dbReference>
<gene>
    <name evidence="2" type="ORF">BJP36_32755</name>
</gene>
<dbReference type="InterPro" id="IPR038721">
    <property type="entry name" value="IS701-like_DDE_dom"/>
</dbReference>
<proteinExistence type="predicted"/>
<accession>A0A1D9G8L2</accession>
<sequence length="74" mass="8283">MANLILNGSSAPKDIELYQHKDSLPSGDLDPKFKKKPELALELIDKSLKRGYRPGIVLIDAGYGNNTSWLRELE</sequence>
<name>A0A1D9G8L2_MOOP1</name>
<evidence type="ECO:0000313" key="2">
    <source>
        <dbReference type="EMBL" id="AOY83989.1"/>
    </source>
</evidence>